<dbReference type="OrthoDB" id="185373at2759"/>
<protein>
    <submittedName>
        <fullName evidence="1">Uncharacterized protein</fullName>
    </submittedName>
</protein>
<dbReference type="Proteomes" id="UP000186817">
    <property type="component" value="Unassembled WGS sequence"/>
</dbReference>
<name>A0A1Q9EJ13_SYMMI</name>
<comment type="caution">
    <text evidence="1">The sequence shown here is derived from an EMBL/GenBank/DDBJ whole genome shotgun (WGS) entry which is preliminary data.</text>
</comment>
<reference evidence="1 2" key="1">
    <citation type="submission" date="2016-02" db="EMBL/GenBank/DDBJ databases">
        <title>Genome analysis of coral dinoflagellate symbionts highlights evolutionary adaptations to a symbiotic lifestyle.</title>
        <authorList>
            <person name="Aranda M."/>
            <person name="Li Y."/>
            <person name="Liew Y.J."/>
            <person name="Baumgarten S."/>
            <person name="Simakov O."/>
            <person name="Wilson M."/>
            <person name="Piel J."/>
            <person name="Ashoor H."/>
            <person name="Bougouffa S."/>
            <person name="Bajic V.B."/>
            <person name="Ryu T."/>
            <person name="Ravasi T."/>
            <person name="Bayer T."/>
            <person name="Micklem G."/>
            <person name="Kim H."/>
            <person name="Bhak J."/>
            <person name="Lajeunesse T.C."/>
            <person name="Voolstra C.R."/>
        </authorList>
    </citation>
    <scope>NUCLEOTIDE SEQUENCE [LARGE SCALE GENOMIC DNA]</scope>
    <source>
        <strain evidence="1 2">CCMP2467</strain>
    </source>
</reference>
<sequence>MKERGILAPSMAEDREMRLGGECLMDQLSEDISEEEFQEIERYTVDAPWAHFRRRWFESGKTEEELNAKYECRIPSRFRSTFWLAPSETTNIVAHFSPSSEHATKKGLLYLGNTAA</sequence>
<dbReference type="AlphaFoldDB" id="A0A1Q9EJ13"/>
<dbReference type="EMBL" id="LSRX01000141">
    <property type="protein sequence ID" value="OLQ07341.1"/>
    <property type="molecule type" value="Genomic_DNA"/>
</dbReference>
<accession>A0A1Q9EJ13</accession>
<proteinExistence type="predicted"/>
<evidence type="ECO:0000313" key="2">
    <source>
        <dbReference type="Proteomes" id="UP000186817"/>
    </source>
</evidence>
<organism evidence="1 2">
    <name type="scientific">Symbiodinium microadriaticum</name>
    <name type="common">Dinoflagellate</name>
    <name type="synonym">Zooxanthella microadriatica</name>
    <dbReference type="NCBI Taxonomy" id="2951"/>
    <lineage>
        <taxon>Eukaryota</taxon>
        <taxon>Sar</taxon>
        <taxon>Alveolata</taxon>
        <taxon>Dinophyceae</taxon>
        <taxon>Suessiales</taxon>
        <taxon>Symbiodiniaceae</taxon>
        <taxon>Symbiodinium</taxon>
    </lineage>
</organism>
<gene>
    <name evidence="1" type="ORF">AK812_SmicGene9258</name>
</gene>
<evidence type="ECO:0000313" key="1">
    <source>
        <dbReference type="EMBL" id="OLQ07341.1"/>
    </source>
</evidence>
<keyword evidence="2" id="KW-1185">Reference proteome</keyword>